<evidence type="ECO:0000259" key="2">
    <source>
        <dbReference type="PROSITE" id="PS51782"/>
    </source>
</evidence>
<feature type="domain" description="LysM" evidence="2">
    <location>
        <begin position="149"/>
        <end position="198"/>
    </location>
</feature>
<feature type="transmembrane region" description="Helical" evidence="1">
    <location>
        <begin position="31"/>
        <end position="49"/>
    </location>
</feature>
<sequence length="200" mass="22759">MFDTEEEYLNATKHAEINMCKEKKPTKNKLIIMNLFMGVILLYLGFIYLKTERELVSMPVSYSQGVLGVSEVVDAAEYSDEELVKLLRVTETDTTGHHVNKDYGTKNYHKELTNSMKVLMNDSHIKSQSSYTEAIARELDDKKSGFRGRIVVVKRGDTLSSLSEKFYGNSRHYFKIIKANQNLSDGSHLLQVGQSIKIPI</sequence>
<dbReference type="CDD" id="cd00118">
    <property type="entry name" value="LysM"/>
    <property type="match status" value="1"/>
</dbReference>
<keyword evidence="1" id="KW-0812">Transmembrane</keyword>
<proteinExistence type="predicted"/>
<dbReference type="InterPro" id="IPR036779">
    <property type="entry name" value="LysM_dom_sf"/>
</dbReference>
<dbReference type="PROSITE" id="PS51782">
    <property type="entry name" value="LYSM"/>
    <property type="match status" value="1"/>
</dbReference>
<organism evidence="3">
    <name type="scientific">uncultured Sulfurovum sp</name>
    <dbReference type="NCBI Taxonomy" id="269237"/>
    <lineage>
        <taxon>Bacteria</taxon>
        <taxon>Pseudomonadati</taxon>
        <taxon>Campylobacterota</taxon>
        <taxon>Epsilonproteobacteria</taxon>
        <taxon>Campylobacterales</taxon>
        <taxon>Sulfurovaceae</taxon>
        <taxon>Sulfurovum</taxon>
        <taxon>environmental samples</taxon>
    </lineage>
</organism>
<dbReference type="Gene3D" id="3.10.350.10">
    <property type="entry name" value="LysM domain"/>
    <property type="match status" value="1"/>
</dbReference>
<dbReference type="InterPro" id="IPR018392">
    <property type="entry name" value="LysM"/>
</dbReference>
<evidence type="ECO:0000313" key="3">
    <source>
        <dbReference type="EMBL" id="CAA6806074.1"/>
    </source>
</evidence>
<dbReference type="EMBL" id="CACVAP010000047">
    <property type="protein sequence ID" value="CAA6806074.1"/>
    <property type="molecule type" value="Genomic_DNA"/>
</dbReference>
<reference evidence="3" key="1">
    <citation type="submission" date="2020-01" db="EMBL/GenBank/DDBJ databases">
        <authorList>
            <person name="Meier V. D."/>
            <person name="Meier V D."/>
        </authorList>
    </citation>
    <scope>NUCLEOTIDE SEQUENCE</scope>
    <source>
        <strain evidence="3">HLG_WM_MAG_06</strain>
    </source>
</reference>
<keyword evidence="1" id="KW-0472">Membrane</keyword>
<accession>A0A6S6SS53</accession>
<dbReference type="SMART" id="SM00257">
    <property type="entry name" value="LysM"/>
    <property type="match status" value="1"/>
</dbReference>
<gene>
    <name evidence="3" type="ORF">HELGO_WM3982</name>
</gene>
<dbReference type="SUPFAM" id="SSF54106">
    <property type="entry name" value="LysM domain"/>
    <property type="match status" value="1"/>
</dbReference>
<keyword evidence="1" id="KW-1133">Transmembrane helix</keyword>
<evidence type="ECO:0000256" key="1">
    <source>
        <dbReference type="SAM" id="Phobius"/>
    </source>
</evidence>
<dbReference type="AlphaFoldDB" id="A0A6S6SS53"/>
<dbReference type="Pfam" id="PF01476">
    <property type="entry name" value="LysM"/>
    <property type="match status" value="1"/>
</dbReference>
<name>A0A6S6SS53_9BACT</name>
<protein>
    <recommendedName>
        <fullName evidence="2">LysM domain-containing protein</fullName>
    </recommendedName>
</protein>